<dbReference type="Proteomes" id="UP000243924">
    <property type="component" value="Chromosome I"/>
</dbReference>
<gene>
    <name evidence="4" type="ORF">SAMN05216210_0921</name>
</gene>
<feature type="domain" description="Dystroglycan-type cadherin-like" evidence="3">
    <location>
        <begin position="480"/>
        <end position="570"/>
    </location>
</feature>
<keyword evidence="1" id="KW-0812">Transmembrane</keyword>
<evidence type="ECO:0000313" key="5">
    <source>
        <dbReference type="Proteomes" id="UP000243924"/>
    </source>
</evidence>
<accession>A0A1H2EQG8</accession>
<keyword evidence="5" id="KW-1185">Reference proteome</keyword>
<keyword evidence="1" id="KW-0472">Membrane</keyword>
<dbReference type="InterPro" id="IPR006626">
    <property type="entry name" value="PbH1"/>
</dbReference>
<dbReference type="SMART" id="SM00710">
    <property type="entry name" value="PbH1"/>
    <property type="match status" value="12"/>
</dbReference>
<dbReference type="InterPro" id="IPR015919">
    <property type="entry name" value="Cadherin-like_sf"/>
</dbReference>
<feature type="chain" id="PRO_5009273223" evidence="2">
    <location>
        <begin position="22"/>
        <end position="1709"/>
    </location>
</feature>
<dbReference type="InterPro" id="IPR013783">
    <property type="entry name" value="Ig-like_fold"/>
</dbReference>
<evidence type="ECO:0000259" key="3">
    <source>
        <dbReference type="SMART" id="SM00736"/>
    </source>
</evidence>
<reference evidence="5" key="1">
    <citation type="submission" date="2016-10" db="EMBL/GenBank/DDBJ databases">
        <authorList>
            <person name="Varghese N."/>
            <person name="Submissions S."/>
        </authorList>
    </citation>
    <scope>NUCLEOTIDE SEQUENCE [LARGE SCALE GENOMIC DNA]</scope>
    <source>
        <strain evidence="5">CECT 8338</strain>
    </source>
</reference>
<dbReference type="STRING" id="1434072.SAMN05216210_0921"/>
<proteinExistence type="predicted"/>
<feature type="transmembrane region" description="Helical" evidence="1">
    <location>
        <begin position="189"/>
        <end position="210"/>
    </location>
</feature>
<keyword evidence="2" id="KW-0732">Signal</keyword>
<organism evidence="4 5">
    <name type="scientific">Halopseudomonas salegens</name>
    <dbReference type="NCBI Taxonomy" id="1434072"/>
    <lineage>
        <taxon>Bacteria</taxon>
        <taxon>Pseudomonadati</taxon>
        <taxon>Pseudomonadota</taxon>
        <taxon>Gammaproteobacteria</taxon>
        <taxon>Pseudomonadales</taxon>
        <taxon>Pseudomonadaceae</taxon>
        <taxon>Halopseudomonas</taxon>
    </lineage>
</organism>
<dbReference type="Gene3D" id="2.60.40.10">
    <property type="entry name" value="Immunoglobulins"/>
    <property type="match status" value="3"/>
</dbReference>
<keyword evidence="1" id="KW-1133">Transmembrane helix</keyword>
<evidence type="ECO:0000313" key="4">
    <source>
        <dbReference type="EMBL" id="SDT96978.1"/>
    </source>
</evidence>
<dbReference type="Gene3D" id="2.60.40.3440">
    <property type="match status" value="1"/>
</dbReference>
<dbReference type="Pfam" id="PF05345">
    <property type="entry name" value="He_PIG"/>
    <property type="match status" value="3"/>
</dbReference>
<sequence>MNIALRICPLIFLAWSAVAHAVPSQYDLYLDFDNDAATGCQVITPDGPVDGIESVLTTYVETSGLTSATVVGVERRDCIDAVTGTFGAPEQVSAGGWDVGVGNGLDGFNVVETFMPIRPLADGGRIRMVLVASDDAGNTSVMGLASEPIILAAAEPISIPTLTFYTLSLLAILMLGIGVVVVKRQRRLTLFAVIMLSSGSLVAATCVLDGEISDWNMSALLAATAATDPDNGVDLRALFGKRADNNSRLCIRIDSALLFATPPVLQDDQYDIVGTDPLAVPANGVLANDDAGLPEGDLIGFGGGDLAGAADANLPGATVAVGTDGSLTVEADGSLQFQAESGFSGQFTFQYRVENVAGTSDATVTIEVQSQPQASDASYEVLSGESLNIAAPGVLDTASGVPMPQVDSFGGGDLGGSVADNAAGDNVVVGADGSLTIEADGSLTFQSPTDITGDLSFQYQISNAVDNDTATVTLTINLAPSITSAASLDCDVGTACPFTFAADGFPQPDFSLTGALPGGMSFDAVTGSLQGTPAAGSGQEYPLEVTATNGIGVDDTQSFTLTVSEAPVITSADNLACELNEPCNFTFAADGFPDPEFALPSLPAGLTIDNTTGVLSGAATVSGEFNLTLTASNALGDDTQAFTLSIGEAPTITSANNLTCVVGASCDFTFTTDGFPDPSFSLPGLPAGLTLDGTTGVLSGTPDAGTGAEYNLTLTATNGIVPDDSQAFTLTINEAPEANDDPAGGIPTSSSPGSMPYHGSFDTVLNVSAANGVLGNDVDGFPQPDISTLSPITTVGGGSVTLNSDGSFSYTPNSGFTGIDTFQYCIENAGGDDCATVAVAVGERPEAADATYPHTLLGNVDIDTTRASNFSTPPPVSGDAVVIGLDSTTNGDATVNANGTFTFSPAAGVTNANATLVYSLTNGFGSATGTIELPIGAERIWFVDNSTGAGDGRLSTPFNNLVDAEAAATNTGERIFVFTGSGTYVDGITLLDEQRLLGQSGVPSLEAMANVTLPIDSALPATGGTAPVIANGSGSGVTLATNNRIQGFTVGNTAGSGITGSSFGTLTVADVSINGSGQALDLNTGNIAGTGFDIVSSSSGTRNVSLVAVDGTLNLGGGSLSGASGQAFFVDGGIGVISYAGSINNTASRVAEIQNKTDGAVTLSGTLTSNAGGTGVLVANNSGGSAITFSGASKTLNTGANAAISLNSNTGATVNFINGGLDIDTTSGTGFSATGGGTVTVSGLNNTVDGTNGTSVNIANTLIGATGMTFQRVSSNGGTTPGIVLNNTGGIGGLTVAGNGGSCTSAGTCSGGSIRNKAADTDGISLTNTSNARFNFMHIASNTRNGIFGSDVNGFELVDSLVDSNADQAFPDEAGILMSNLTGTLSGGSNPVRIVRSTIRNSYEHNIKIENNTGTLADLVIDDSVVRDTPSATGANGLLMQAIGTASMGTTVTNSSFIANKSNGIQADAGDVAGSFVRVDVDNSTFTGAGNSDPSDAAAQNVGVNVSTSSAGAASFTVNNSSFTGHRAIGINFFANANTNAATRVTGTITGNTIGTPGVTNSGSAIGSGIDISNEGANRIDVLIDNNTVQGVGDGNFNGFEGIFINDVVNAGTINATVTNNIIRDIYDDRGLVIQERVGGTHCSNISGNSFSNIGGISDMRVRQTAGTHNIVQSDPGGAAPNLSTVNGNANITVSGALSFGVGSSCPTP</sequence>
<dbReference type="GO" id="GO:0005509">
    <property type="term" value="F:calcium ion binding"/>
    <property type="evidence" value="ECO:0007669"/>
    <property type="project" value="InterPro"/>
</dbReference>
<dbReference type="EMBL" id="LT629787">
    <property type="protein sequence ID" value="SDT96978.1"/>
    <property type="molecule type" value="Genomic_DNA"/>
</dbReference>
<evidence type="ECO:0000256" key="1">
    <source>
        <dbReference type="SAM" id="Phobius"/>
    </source>
</evidence>
<protein>
    <submittedName>
        <fullName evidence="4">Putative Ig domain-containing protein</fullName>
    </submittedName>
</protein>
<dbReference type="SUPFAM" id="SSF49313">
    <property type="entry name" value="Cadherin-like"/>
    <property type="match status" value="3"/>
</dbReference>
<feature type="domain" description="Dystroglycan-type cadherin-like" evidence="3">
    <location>
        <begin position="650"/>
        <end position="739"/>
    </location>
</feature>
<evidence type="ECO:0000256" key="2">
    <source>
        <dbReference type="SAM" id="SignalP"/>
    </source>
</evidence>
<dbReference type="GO" id="GO:0016020">
    <property type="term" value="C:membrane"/>
    <property type="evidence" value="ECO:0007669"/>
    <property type="project" value="InterPro"/>
</dbReference>
<dbReference type="RefSeq" id="WP_172830089.1">
    <property type="nucleotide sequence ID" value="NZ_LT629787.1"/>
</dbReference>
<dbReference type="Pfam" id="PF17963">
    <property type="entry name" value="Big_9"/>
    <property type="match status" value="2"/>
</dbReference>
<feature type="signal peptide" evidence="2">
    <location>
        <begin position="1"/>
        <end position="21"/>
    </location>
</feature>
<name>A0A1H2EQG8_9GAMM</name>
<feature type="transmembrane region" description="Helical" evidence="1">
    <location>
        <begin position="162"/>
        <end position="182"/>
    </location>
</feature>
<dbReference type="SMART" id="SM00736">
    <property type="entry name" value="CADG"/>
    <property type="match status" value="2"/>
</dbReference>
<dbReference type="InterPro" id="IPR006644">
    <property type="entry name" value="Cadg"/>
</dbReference>